<dbReference type="Proteomes" id="UP000268553">
    <property type="component" value="Unassembled WGS sequence"/>
</dbReference>
<dbReference type="RefSeq" id="WP_125231022.1">
    <property type="nucleotide sequence ID" value="NZ_RWJI01000002.1"/>
</dbReference>
<reference evidence="6 7" key="1">
    <citation type="submission" date="2018-12" db="EMBL/GenBank/DDBJ databases">
        <authorList>
            <person name="Kim S.-J."/>
            <person name="Jung G.-Y."/>
        </authorList>
    </citation>
    <scope>NUCLEOTIDE SEQUENCE [LARGE SCALE GENOMIC DNA]</scope>
    <source>
        <strain evidence="6 7">03SU3-P</strain>
    </source>
</reference>
<name>A0A3R8Q1H1_9SPHN</name>
<protein>
    <recommendedName>
        <fullName evidence="5">HIG1 domain-containing protein</fullName>
    </recommendedName>
</protein>
<evidence type="ECO:0000259" key="5">
    <source>
        <dbReference type="PROSITE" id="PS51503"/>
    </source>
</evidence>
<dbReference type="PROSITE" id="PS51503">
    <property type="entry name" value="HIG1"/>
    <property type="match status" value="1"/>
</dbReference>
<gene>
    <name evidence="6" type="ORF">D7D48_08605</name>
</gene>
<sequence length="75" mass="7925">MTILLVLLIIGAAGAVAFALIRGLHAFANLRPADVDEAGLPKSLTVQNKMMFARVKWQAITIVLLAVLVVIAGSQ</sequence>
<keyword evidence="3 4" id="KW-0472">Membrane</keyword>
<proteinExistence type="predicted"/>
<feature type="domain" description="HIG1" evidence="5">
    <location>
        <begin position="1"/>
        <end position="75"/>
    </location>
</feature>
<evidence type="ECO:0000256" key="2">
    <source>
        <dbReference type="ARBA" id="ARBA00022989"/>
    </source>
</evidence>
<evidence type="ECO:0000313" key="6">
    <source>
        <dbReference type="EMBL" id="RRQ51049.1"/>
    </source>
</evidence>
<keyword evidence="1 4" id="KW-0812">Transmembrane</keyword>
<comment type="caution">
    <text evidence="6">The sequence shown here is derived from an EMBL/GenBank/DDBJ whole genome shotgun (WGS) entry which is preliminary data.</text>
</comment>
<dbReference type="InterPro" id="IPR007667">
    <property type="entry name" value="Hypoxia_induced_domain"/>
</dbReference>
<dbReference type="OrthoDB" id="7392120at2"/>
<dbReference type="AlphaFoldDB" id="A0A3R8Q1H1"/>
<evidence type="ECO:0000256" key="3">
    <source>
        <dbReference type="ARBA" id="ARBA00023136"/>
    </source>
</evidence>
<evidence type="ECO:0000313" key="7">
    <source>
        <dbReference type="Proteomes" id="UP000268553"/>
    </source>
</evidence>
<organism evidence="6 7">
    <name type="scientific">Sphingorhabdus wooponensis</name>
    <dbReference type="NCBI Taxonomy" id="940136"/>
    <lineage>
        <taxon>Bacteria</taxon>
        <taxon>Pseudomonadati</taxon>
        <taxon>Pseudomonadota</taxon>
        <taxon>Alphaproteobacteria</taxon>
        <taxon>Sphingomonadales</taxon>
        <taxon>Sphingomonadaceae</taxon>
        <taxon>Sphingorhabdus</taxon>
    </lineage>
</organism>
<dbReference type="EMBL" id="RWJI01000002">
    <property type="protein sequence ID" value="RRQ51049.1"/>
    <property type="molecule type" value="Genomic_DNA"/>
</dbReference>
<keyword evidence="2 4" id="KW-1133">Transmembrane helix</keyword>
<evidence type="ECO:0000256" key="4">
    <source>
        <dbReference type="SAM" id="Phobius"/>
    </source>
</evidence>
<feature type="transmembrane region" description="Helical" evidence="4">
    <location>
        <begin position="55"/>
        <end position="73"/>
    </location>
</feature>
<keyword evidence="7" id="KW-1185">Reference proteome</keyword>
<evidence type="ECO:0000256" key="1">
    <source>
        <dbReference type="ARBA" id="ARBA00022692"/>
    </source>
</evidence>
<accession>A0A3R8Q1H1</accession>